<organism evidence="1">
    <name type="scientific">uncultured marine virus</name>
    <dbReference type="NCBI Taxonomy" id="186617"/>
    <lineage>
        <taxon>Viruses</taxon>
        <taxon>environmental samples</taxon>
    </lineage>
</organism>
<sequence length="122" mass="13559">MLAWVPLTKLTVTRLPWLSYTSTTSSGPGVNPRSIKVSVGVVVGSPTKVFFLSMSRWIVKPSRVSSSSRSSSHFISVNRVSPSLSPTTNRELLMNSRLRTLKGILNLLHELTTFSRPLKKYL</sequence>
<name>A0A0F7L8X2_9VIRU</name>
<accession>A0A0F7L8X2</accession>
<dbReference type="EMBL" id="KR029599">
    <property type="protein sequence ID" value="AKH47837.1"/>
    <property type="molecule type" value="Genomic_DNA"/>
</dbReference>
<protein>
    <submittedName>
        <fullName evidence="1">Uncharacterized protein</fullName>
    </submittedName>
</protein>
<reference evidence="1" key="2">
    <citation type="submission" date="2015-03" db="EMBL/GenBank/DDBJ databases">
        <authorList>
            <person name="Chow C.-E.T."/>
            <person name="Winget D.M."/>
            <person name="White R.A.III."/>
            <person name="Hallam S.J."/>
            <person name="Suttle C.A."/>
        </authorList>
    </citation>
    <scope>NUCLEOTIDE SEQUENCE</scope>
    <source>
        <strain evidence="1">Oxic1_4</strain>
    </source>
</reference>
<reference evidence="1" key="1">
    <citation type="journal article" date="2015" name="Front. Microbiol.">
        <title>Combining genomic sequencing methods to explore viral diversity and reveal potential virus-host interactions.</title>
        <authorList>
            <person name="Chow C.E."/>
            <person name="Winget D.M."/>
            <person name="White R.A.III."/>
            <person name="Hallam S.J."/>
            <person name="Suttle C.A."/>
        </authorList>
    </citation>
    <scope>NUCLEOTIDE SEQUENCE</scope>
    <source>
        <strain evidence="1">Oxic1_4</strain>
    </source>
</reference>
<evidence type="ECO:0000313" key="1">
    <source>
        <dbReference type="EMBL" id="AKH47837.1"/>
    </source>
</evidence>
<proteinExistence type="predicted"/>